<dbReference type="Proteomes" id="UP000027265">
    <property type="component" value="Unassembled WGS sequence"/>
</dbReference>
<evidence type="ECO:0008006" key="3">
    <source>
        <dbReference type="Google" id="ProtNLM"/>
    </source>
</evidence>
<protein>
    <recommendedName>
        <fullName evidence="3">F-box domain-containing protein</fullName>
    </recommendedName>
</protein>
<organism evidence="1 2">
    <name type="scientific">Jaapia argillacea MUCL 33604</name>
    <dbReference type="NCBI Taxonomy" id="933084"/>
    <lineage>
        <taxon>Eukaryota</taxon>
        <taxon>Fungi</taxon>
        <taxon>Dikarya</taxon>
        <taxon>Basidiomycota</taxon>
        <taxon>Agaricomycotina</taxon>
        <taxon>Agaricomycetes</taxon>
        <taxon>Agaricomycetidae</taxon>
        <taxon>Jaapiales</taxon>
        <taxon>Jaapiaceae</taxon>
        <taxon>Jaapia</taxon>
    </lineage>
</organism>
<dbReference type="OrthoDB" id="3203373at2759"/>
<dbReference type="AlphaFoldDB" id="A0A067PHK5"/>
<dbReference type="EMBL" id="KL197729">
    <property type="protein sequence ID" value="KDQ54294.1"/>
    <property type="molecule type" value="Genomic_DNA"/>
</dbReference>
<name>A0A067PHK5_9AGAM</name>
<dbReference type="InParanoid" id="A0A067PHK5"/>
<dbReference type="InterPro" id="IPR032675">
    <property type="entry name" value="LRR_dom_sf"/>
</dbReference>
<gene>
    <name evidence="1" type="ORF">JAAARDRAFT_38452</name>
</gene>
<keyword evidence="2" id="KW-1185">Reference proteome</keyword>
<evidence type="ECO:0000313" key="2">
    <source>
        <dbReference type="Proteomes" id="UP000027265"/>
    </source>
</evidence>
<dbReference type="Gene3D" id="3.80.10.10">
    <property type="entry name" value="Ribonuclease Inhibitor"/>
    <property type="match status" value="1"/>
</dbReference>
<evidence type="ECO:0000313" key="1">
    <source>
        <dbReference type="EMBL" id="KDQ54294.1"/>
    </source>
</evidence>
<reference evidence="2" key="1">
    <citation type="journal article" date="2014" name="Proc. Natl. Acad. Sci. U.S.A.">
        <title>Extensive sampling of basidiomycete genomes demonstrates inadequacy of the white-rot/brown-rot paradigm for wood decay fungi.</title>
        <authorList>
            <person name="Riley R."/>
            <person name="Salamov A.A."/>
            <person name="Brown D.W."/>
            <person name="Nagy L.G."/>
            <person name="Floudas D."/>
            <person name="Held B.W."/>
            <person name="Levasseur A."/>
            <person name="Lombard V."/>
            <person name="Morin E."/>
            <person name="Otillar R."/>
            <person name="Lindquist E.A."/>
            <person name="Sun H."/>
            <person name="LaButti K.M."/>
            <person name="Schmutz J."/>
            <person name="Jabbour D."/>
            <person name="Luo H."/>
            <person name="Baker S.E."/>
            <person name="Pisabarro A.G."/>
            <person name="Walton J.D."/>
            <person name="Blanchette R.A."/>
            <person name="Henrissat B."/>
            <person name="Martin F."/>
            <person name="Cullen D."/>
            <person name="Hibbett D.S."/>
            <person name="Grigoriev I.V."/>
        </authorList>
    </citation>
    <scope>NUCLEOTIDE SEQUENCE [LARGE SCALE GENOMIC DNA]</scope>
    <source>
        <strain evidence="2">MUCL 33604</strain>
    </source>
</reference>
<proteinExistence type="predicted"/>
<dbReference type="SUPFAM" id="SSF52058">
    <property type="entry name" value="L domain-like"/>
    <property type="match status" value="1"/>
</dbReference>
<sequence>MSLLILPHELLSRIFLDTLHLTPHVQTKSRPEFFFAHISQYCRTVTLSTPLLWTNVRVSLAQLDGRRDDALEMVVGYFARSKICPLKVILSNGRWASDPDEESLDALTAFLTILLPHAHRLQSFAIEIMSYGAWHTICDVLRRHLGPQIESLHISIAPMRFGVPTPLEYSPLVHKGLPRLSHLRLSGRHEPRLPLQLEHVTCLDIGFTFWPYPIFRSIILATPRLSHLILRNEAFPATQNPPIDVPSLRILTLVAGEDCDYAADVLITLNMLNLEKLELVSADSCPLNNFWDPLFIEGPEYPSVKTVSFSSLVFMPGMHSKFLRQFPNVTHLKIMDSDLQGILNFSMTDTSLLHGVDILCPALSTVTLHTSIAMDMEPLLLFIRARIASRNPLERLRLSHEALESFSEEIKGGLRLIVDVEEFSVDGEEEVRWLGGSSETERCWWE</sequence>
<accession>A0A067PHK5</accession>
<dbReference type="HOGENOM" id="CLU_020999_3_3_1"/>